<gene>
    <name evidence="1" type="ORF">AWB91_23080</name>
</gene>
<name>A0ABX3VJB7_9MYCO</name>
<comment type="caution">
    <text evidence="1">The sequence shown here is derived from an EMBL/GenBank/DDBJ whole genome shotgun (WGS) entry which is preliminary data.</text>
</comment>
<proteinExistence type="predicted"/>
<accession>A0ABX3VJB7</accession>
<reference evidence="1 2" key="1">
    <citation type="journal article" date="2015" name="Emerg. Microbes Infect.">
        <title>Characterization of 17 strains belonging to the Mycobacterium simiae complex and description of Mycobacterium paraense sp. nov.</title>
        <authorList>
            <person name="Fusco da Costa A.R."/>
            <person name="Fedrizzi T."/>
            <person name="Lopes M.L."/>
            <person name="Pecorari M."/>
            <person name="Oliveira da Costa W.L."/>
            <person name="Giacobazzi E."/>
            <person name="da Costa Bahia J.R."/>
            <person name="De Sanctis V."/>
            <person name="Batista Lima K.V."/>
            <person name="Bertorelli R."/>
            <person name="Grottola A."/>
            <person name="Fabio A."/>
            <person name="Mariottini A."/>
            <person name="Ferretti P."/>
            <person name="Di Leva F."/>
            <person name="Fregni Serpini G."/>
            <person name="Tagliazucchi S."/>
            <person name="Rumpianesi F."/>
            <person name="Jousson O."/>
            <person name="Segata N."/>
            <person name="Tortoli E."/>
        </authorList>
    </citation>
    <scope>NUCLEOTIDE SEQUENCE [LARGE SCALE GENOMIC DNA]</scope>
    <source>
        <strain evidence="1 2">FI-07156</strain>
    </source>
</reference>
<keyword evidence="2" id="KW-1185">Reference proteome</keyword>
<dbReference type="EMBL" id="LQPK01000020">
    <property type="protein sequence ID" value="ORW29573.1"/>
    <property type="molecule type" value="Genomic_DNA"/>
</dbReference>
<evidence type="ECO:0000313" key="2">
    <source>
        <dbReference type="Proteomes" id="UP000193801"/>
    </source>
</evidence>
<evidence type="ECO:0000313" key="1">
    <source>
        <dbReference type="EMBL" id="ORW29573.1"/>
    </source>
</evidence>
<dbReference type="Proteomes" id="UP000193801">
    <property type="component" value="Unassembled WGS sequence"/>
</dbReference>
<protein>
    <submittedName>
        <fullName evidence="1">Uncharacterized protein</fullName>
    </submittedName>
</protein>
<organism evidence="1 2">
    <name type="scientific">Mycobacterium paraense</name>
    <dbReference type="NCBI Taxonomy" id="767916"/>
    <lineage>
        <taxon>Bacteria</taxon>
        <taxon>Bacillati</taxon>
        <taxon>Actinomycetota</taxon>
        <taxon>Actinomycetes</taxon>
        <taxon>Mycobacteriales</taxon>
        <taxon>Mycobacteriaceae</taxon>
        <taxon>Mycobacterium</taxon>
        <taxon>Mycobacterium simiae complex</taxon>
    </lineage>
</organism>
<sequence>MYTFICPHSGDLSESLGFTGQVEWRELYRSNLRLVYPDYQDTPVNCQRSNVLSEVFLSAVTRADDTLEVDVVRLRESVRYHLL</sequence>